<feature type="compositionally biased region" description="Acidic residues" evidence="4">
    <location>
        <begin position="772"/>
        <end position="788"/>
    </location>
</feature>
<evidence type="ECO:0000313" key="6">
    <source>
        <dbReference type="Proteomes" id="UP000075714"/>
    </source>
</evidence>
<feature type="region of interest" description="Disordered" evidence="4">
    <location>
        <begin position="123"/>
        <end position="160"/>
    </location>
</feature>
<feature type="region of interest" description="Disordered" evidence="4">
    <location>
        <begin position="822"/>
        <end position="864"/>
    </location>
</feature>
<dbReference type="SUPFAM" id="SSF48452">
    <property type="entry name" value="TPR-like"/>
    <property type="match status" value="1"/>
</dbReference>
<keyword evidence="6" id="KW-1185">Reference proteome</keyword>
<feature type="repeat" description="WD" evidence="3">
    <location>
        <begin position="44"/>
        <end position="75"/>
    </location>
</feature>
<dbReference type="AlphaFoldDB" id="A0A150H271"/>
<dbReference type="Pfam" id="PF00400">
    <property type="entry name" value="WD40"/>
    <property type="match status" value="1"/>
</dbReference>
<evidence type="ECO:0000256" key="4">
    <source>
        <dbReference type="SAM" id="MobiDB-lite"/>
    </source>
</evidence>
<dbReference type="PROSITE" id="PS50082">
    <property type="entry name" value="WD_REPEATS_2"/>
    <property type="match status" value="1"/>
</dbReference>
<keyword evidence="2" id="KW-0677">Repeat</keyword>
<feature type="region of interest" description="Disordered" evidence="4">
    <location>
        <begin position="734"/>
        <end position="801"/>
    </location>
</feature>
<dbReference type="PANTHER" id="PTHR15574:SF40">
    <property type="entry name" value="WD AND TETRATRICOPEPTIDE REPEATS PROTEIN 1"/>
    <property type="match status" value="1"/>
</dbReference>
<feature type="compositionally biased region" description="Acidic residues" evidence="4">
    <location>
        <begin position="741"/>
        <end position="757"/>
    </location>
</feature>
<feature type="region of interest" description="Disordered" evidence="4">
    <location>
        <begin position="351"/>
        <end position="396"/>
    </location>
</feature>
<evidence type="ECO:0000256" key="2">
    <source>
        <dbReference type="ARBA" id="ARBA00022737"/>
    </source>
</evidence>
<dbReference type="GO" id="GO:0005737">
    <property type="term" value="C:cytoplasm"/>
    <property type="evidence" value="ECO:0007669"/>
    <property type="project" value="TreeGrafter"/>
</dbReference>
<gene>
    <name evidence="5" type="ORF">GPECTOR_1g132</name>
</gene>
<comment type="caution">
    <text evidence="5">The sequence shown here is derived from an EMBL/GenBank/DDBJ whole genome shotgun (WGS) entry which is preliminary data.</text>
</comment>
<dbReference type="InterPro" id="IPR015943">
    <property type="entry name" value="WD40/YVTN_repeat-like_dom_sf"/>
</dbReference>
<dbReference type="Gene3D" id="2.130.10.10">
    <property type="entry name" value="YVTN repeat-like/Quinoprotein amine dehydrogenase"/>
    <property type="match status" value="3"/>
</dbReference>
<dbReference type="GO" id="GO:0045717">
    <property type="term" value="P:negative regulation of fatty acid biosynthetic process"/>
    <property type="evidence" value="ECO:0007669"/>
    <property type="project" value="TreeGrafter"/>
</dbReference>
<feature type="compositionally biased region" description="Polar residues" evidence="4">
    <location>
        <begin position="579"/>
        <end position="588"/>
    </location>
</feature>
<organism evidence="5 6">
    <name type="scientific">Gonium pectorale</name>
    <name type="common">Green alga</name>
    <dbReference type="NCBI Taxonomy" id="33097"/>
    <lineage>
        <taxon>Eukaryota</taxon>
        <taxon>Viridiplantae</taxon>
        <taxon>Chlorophyta</taxon>
        <taxon>core chlorophytes</taxon>
        <taxon>Chlorophyceae</taxon>
        <taxon>CS clade</taxon>
        <taxon>Chlamydomonadales</taxon>
        <taxon>Volvocaceae</taxon>
        <taxon>Gonium</taxon>
    </lineage>
</organism>
<dbReference type="STRING" id="33097.A0A150H271"/>
<dbReference type="InterPro" id="IPR036322">
    <property type="entry name" value="WD40_repeat_dom_sf"/>
</dbReference>
<dbReference type="SUPFAM" id="SSF50978">
    <property type="entry name" value="WD40 repeat-like"/>
    <property type="match status" value="1"/>
</dbReference>
<feature type="region of interest" description="Disordered" evidence="4">
    <location>
        <begin position="646"/>
        <end position="720"/>
    </location>
</feature>
<reference evidence="6" key="1">
    <citation type="journal article" date="2016" name="Nat. Commun.">
        <title>The Gonium pectorale genome demonstrates co-option of cell cycle regulation during the evolution of multicellularity.</title>
        <authorList>
            <person name="Hanschen E.R."/>
            <person name="Marriage T.N."/>
            <person name="Ferris P.J."/>
            <person name="Hamaji T."/>
            <person name="Toyoda A."/>
            <person name="Fujiyama A."/>
            <person name="Neme R."/>
            <person name="Noguchi H."/>
            <person name="Minakuchi Y."/>
            <person name="Suzuki M."/>
            <person name="Kawai-Toyooka H."/>
            <person name="Smith D.R."/>
            <person name="Sparks H."/>
            <person name="Anderson J."/>
            <person name="Bakaric R."/>
            <person name="Luria V."/>
            <person name="Karger A."/>
            <person name="Kirschner M.W."/>
            <person name="Durand P.M."/>
            <person name="Michod R.E."/>
            <person name="Nozaki H."/>
            <person name="Olson B.J."/>
        </authorList>
    </citation>
    <scope>NUCLEOTIDE SEQUENCE [LARGE SCALE GENOMIC DNA]</scope>
    <source>
        <strain evidence="6">NIES-2863</strain>
    </source>
</reference>
<dbReference type="GO" id="GO:0080008">
    <property type="term" value="C:Cul4-RING E3 ubiquitin ligase complex"/>
    <property type="evidence" value="ECO:0007669"/>
    <property type="project" value="TreeGrafter"/>
</dbReference>
<dbReference type="Gene3D" id="1.25.40.10">
    <property type="entry name" value="Tetratricopeptide repeat domain"/>
    <property type="match status" value="1"/>
</dbReference>
<dbReference type="EMBL" id="LSYV01000002">
    <property type="protein sequence ID" value="KXZ56155.1"/>
    <property type="molecule type" value="Genomic_DNA"/>
</dbReference>
<dbReference type="Proteomes" id="UP000075714">
    <property type="component" value="Unassembled WGS sequence"/>
</dbReference>
<dbReference type="OrthoDB" id="4869960at2759"/>
<evidence type="ECO:0000256" key="3">
    <source>
        <dbReference type="PROSITE-ProRule" id="PRU00221"/>
    </source>
</evidence>
<feature type="compositionally biased region" description="Pro residues" evidence="4">
    <location>
        <begin position="676"/>
        <end position="685"/>
    </location>
</feature>
<feature type="compositionally biased region" description="Basic and acidic residues" evidence="4">
    <location>
        <begin position="528"/>
        <end position="542"/>
    </location>
</feature>
<dbReference type="PANTHER" id="PTHR15574">
    <property type="entry name" value="WD REPEAT DOMAIN-CONTAINING FAMILY"/>
    <property type="match status" value="1"/>
</dbReference>
<evidence type="ECO:0000256" key="1">
    <source>
        <dbReference type="ARBA" id="ARBA00022574"/>
    </source>
</evidence>
<keyword evidence="1 3" id="KW-0853">WD repeat</keyword>
<dbReference type="SMART" id="SM00320">
    <property type="entry name" value="WD40"/>
    <property type="match status" value="6"/>
</dbReference>
<feature type="compositionally biased region" description="Low complexity" evidence="4">
    <location>
        <begin position="591"/>
        <end position="617"/>
    </location>
</feature>
<dbReference type="PROSITE" id="PS50294">
    <property type="entry name" value="WD_REPEATS_REGION"/>
    <property type="match status" value="1"/>
</dbReference>
<protein>
    <submittedName>
        <fullName evidence="5">Uncharacterized protein</fullName>
    </submittedName>
</protein>
<feature type="region of interest" description="Disordered" evidence="4">
    <location>
        <begin position="528"/>
        <end position="617"/>
    </location>
</feature>
<proteinExistence type="predicted"/>
<evidence type="ECO:0000313" key="5">
    <source>
        <dbReference type="EMBL" id="KXZ56155.1"/>
    </source>
</evidence>
<name>A0A150H271_GONPE</name>
<accession>A0A150H271</accession>
<dbReference type="InterPro" id="IPR001680">
    <property type="entry name" value="WD40_rpt"/>
</dbReference>
<dbReference type="InterPro" id="IPR045151">
    <property type="entry name" value="DCAF8"/>
</dbReference>
<dbReference type="InterPro" id="IPR011990">
    <property type="entry name" value="TPR-like_helical_dom_sf"/>
</dbReference>
<sequence length="989" mass="104048">MPPPTFSLLVAREQSVGSQDALAFNRALHFPTHFASKLTVEHTYQGHGGCVNRLAWNEDGSRLVSGSDDRRAIIWHYPDVHRTPLALTTEHRANLFGAQFLPCTGDRRIITGAMDDTVQLHDLEDSPAAGGGGGGSSARSGRQGAVGGGPAAQRRTGAASNLQLVMPRTKVYLSHKDRVKDVKVEPLNPHNFWSAGEDGLVRQYDTRAPNQDSWESPTVLVQVRDGHRTVQVKGMDINKAHPHLMAVAGSDPHIRIYDRRKLAPGVWRRRGATQPLMSLAPPHLPLAASGRYGKSHATYVSFSNRGDKVATTYHGDHAYCFDVTSAGEVAGIFPQPRLRSPLVLPAAAASGRAGTGMGTGHRRDSCGAAASEGTGARGDWKSTVGADGRDSTLGAPLHPRAEEAKARGNIAMFERKWSAAVAAFGEALHFAPASPVLYALRAEALMGRGWVGDAGLALRDCDTAVALDESFSRAYLRRIQALQALQQYQCALAAVVEYRRRFPGRAAAEVEALASQLRVSADERRRMYEARRQQQERRRVQRAEALARAPRMGGFRRSYGSPRSEPGTGTVAAAGREAASTSGTQTPTPRAATVASTVPSTAPAPPASGDAASGGTAATTTVMPAATSTAVDAVGPLTAPGVAGAAAASPAAGDGRDTAMAAGREGSPAPSDEVYGPPPPPPPQPHEGANPFEVDSDTEAASAGLPVASTAAAAPGVGPDSAFWQRLRDAQVGRSLSGVLETDEEEEEDDGDGDGDEEERRPAVRRRQGGGEAEDEGQAGDDDADSGDSDSGWSPAEGDQEADPDLELFLQFYAQAVELAGGPDGPSCSGAASSRDRMAGRASPRAAGDAATAPPHLRGAWGGSAGGRRMLQRYVGQCNVQTDIKEVNFIGSDDRVLAAGSDCGRVFLYDADSGAVLRALAADEDVANCVQCHPRLPVLATSGIENVVRLWSPADSLPTPTCAAELAEELARVVERNQERSREGPSYLR</sequence>